<dbReference type="AlphaFoldDB" id="A0A383D8H4"/>
<sequence>AMEDLKRLVVETGVTVLALHHTRKPSHQDTGSIFDTFLGSSALAAVPDNLLIFDDRDVTPKLHGRGRLIEEFQFPLRWADPGFEVDEPDAALREKAPLQYQIKTRLRSAGPMSNKELASVFGKSQSGITNATRKLIDSGEVQRGLDGRLRVDE</sequence>
<dbReference type="InterPro" id="IPR036390">
    <property type="entry name" value="WH_DNA-bd_sf"/>
</dbReference>
<proteinExistence type="predicted"/>
<name>A0A383D8H4_9ZZZZ</name>
<evidence type="ECO:0000313" key="1">
    <source>
        <dbReference type="EMBL" id="SVE40836.1"/>
    </source>
</evidence>
<dbReference type="EMBL" id="UINC01215233">
    <property type="protein sequence ID" value="SVE40836.1"/>
    <property type="molecule type" value="Genomic_DNA"/>
</dbReference>
<reference evidence="1" key="1">
    <citation type="submission" date="2018-05" db="EMBL/GenBank/DDBJ databases">
        <authorList>
            <person name="Lanie J.A."/>
            <person name="Ng W.-L."/>
            <person name="Kazmierczak K.M."/>
            <person name="Andrzejewski T.M."/>
            <person name="Davidsen T.M."/>
            <person name="Wayne K.J."/>
            <person name="Tettelin H."/>
            <person name="Glass J.I."/>
            <person name="Rusch D."/>
            <person name="Podicherti R."/>
            <person name="Tsui H.-C.T."/>
            <person name="Winkler M.E."/>
        </authorList>
    </citation>
    <scope>NUCLEOTIDE SEQUENCE</scope>
</reference>
<dbReference type="InterPro" id="IPR027417">
    <property type="entry name" value="P-loop_NTPase"/>
</dbReference>
<dbReference type="SUPFAM" id="SSF46785">
    <property type="entry name" value="Winged helix' DNA-binding domain"/>
    <property type="match status" value="1"/>
</dbReference>
<accession>A0A383D8H4</accession>
<dbReference type="Gene3D" id="3.40.50.300">
    <property type="entry name" value="P-loop containing nucleotide triphosphate hydrolases"/>
    <property type="match status" value="1"/>
</dbReference>
<organism evidence="1">
    <name type="scientific">marine metagenome</name>
    <dbReference type="NCBI Taxonomy" id="408172"/>
    <lineage>
        <taxon>unclassified sequences</taxon>
        <taxon>metagenomes</taxon>
        <taxon>ecological metagenomes</taxon>
    </lineage>
</organism>
<feature type="non-terminal residue" evidence="1">
    <location>
        <position position="1"/>
    </location>
</feature>
<protein>
    <submittedName>
        <fullName evidence="1">Uncharacterized protein</fullName>
    </submittedName>
</protein>
<gene>
    <name evidence="1" type="ORF">METZ01_LOCUS493690</name>
</gene>